<proteinExistence type="predicted"/>
<dbReference type="Proteomes" id="UP001501218">
    <property type="component" value="Unassembled WGS sequence"/>
</dbReference>
<evidence type="ECO:0000313" key="2">
    <source>
        <dbReference type="EMBL" id="GAA2343795.1"/>
    </source>
</evidence>
<gene>
    <name evidence="2" type="ORF">GCM10009854_20670</name>
</gene>
<protein>
    <submittedName>
        <fullName evidence="2">Oxygenase MpaB family protein</fullName>
    </submittedName>
</protein>
<dbReference type="PANTHER" id="PTHR36151">
    <property type="entry name" value="BLR2777 PROTEIN"/>
    <property type="match status" value="1"/>
</dbReference>
<dbReference type="InterPro" id="IPR018713">
    <property type="entry name" value="MPAB/Lcp_cat_dom"/>
</dbReference>
<dbReference type="PANTHER" id="PTHR36151:SF3">
    <property type="entry name" value="ER-BOUND OXYGENASE MPAB_MPAB'_RUBBER OXYGENASE CATALYTIC DOMAIN-CONTAINING PROTEIN"/>
    <property type="match status" value="1"/>
</dbReference>
<name>A0ABN3G5E0_9PSEU</name>
<dbReference type="Pfam" id="PF09995">
    <property type="entry name" value="MPAB_Lcp_cat"/>
    <property type="match status" value="1"/>
</dbReference>
<dbReference type="EMBL" id="BAAARA010000005">
    <property type="protein sequence ID" value="GAA2343795.1"/>
    <property type="molecule type" value="Genomic_DNA"/>
</dbReference>
<organism evidence="2 3">
    <name type="scientific">Saccharopolyspora halophila</name>
    <dbReference type="NCBI Taxonomy" id="405551"/>
    <lineage>
        <taxon>Bacteria</taxon>
        <taxon>Bacillati</taxon>
        <taxon>Actinomycetota</taxon>
        <taxon>Actinomycetes</taxon>
        <taxon>Pseudonocardiales</taxon>
        <taxon>Pseudonocardiaceae</taxon>
        <taxon>Saccharopolyspora</taxon>
    </lineage>
</organism>
<comment type="caution">
    <text evidence="2">The sequence shown here is derived from an EMBL/GenBank/DDBJ whole genome shotgun (WGS) entry which is preliminary data.</text>
</comment>
<evidence type="ECO:0000259" key="1">
    <source>
        <dbReference type="Pfam" id="PF09995"/>
    </source>
</evidence>
<feature type="domain" description="ER-bound oxygenase mpaB/mpaB'/Rubber oxygenase catalytic" evidence="1">
    <location>
        <begin position="46"/>
        <end position="270"/>
    </location>
</feature>
<accession>A0ABN3G5E0</accession>
<evidence type="ECO:0000313" key="3">
    <source>
        <dbReference type="Proteomes" id="UP001501218"/>
    </source>
</evidence>
<keyword evidence="3" id="KW-1185">Reference proteome</keyword>
<sequence>MLRGPARFGTDLDRAGFGSLTRYDEVGEAVMTRRGTRAFDEVIVGAGLMAGAANVVMQLARPGVGHGVVESTVDSGNLFLHPWKRARTTFTYLSVATMGTEEEKRAYRRAVNRSHAHVRSGADSPVEYSAFDRELQLWVAACLYKGFEDGYEALLGRRLSEEHREAVYADAASLGTTLQVRPEVWPADRASFAAYWDEQLDRVRIDEPVRRHLVGVVELRFLPAPLRVPFARLNRFLSTGFLPPVFREQMRLPWTARDQRRFDRATRAVGAVVLRLPGPLRRFPFNFFLWDLRRRVRAGLPLV</sequence>
<reference evidence="2 3" key="1">
    <citation type="journal article" date="2019" name="Int. J. Syst. Evol. Microbiol.">
        <title>The Global Catalogue of Microorganisms (GCM) 10K type strain sequencing project: providing services to taxonomists for standard genome sequencing and annotation.</title>
        <authorList>
            <consortium name="The Broad Institute Genomics Platform"/>
            <consortium name="The Broad Institute Genome Sequencing Center for Infectious Disease"/>
            <person name="Wu L."/>
            <person name="Ma J."/>
        </authorList>
    </citation>
    <scope>NUCLEOTIDE SEQUENCE [LARGE SCALE GENOMIC DNA]</scope>
    <source>
        <strain evidence="2 3">JCM 16221</strain>
    </source>
</reference>